<evidence type="ECO:0000259" key="4">
    <source>
        <dbReference type="Pfam" id="PF06429"/>
    </source>
</evidence>
<dbReference type="Proteomes" id="UP000199659">
    <property type="component" value="Unassembled WGS sequence"/>
</dbReference>
<evidence type="ECO:0000256" key="1">
    <source>
        <dbReference type="ARBA" id="ARBA00009677"/>
    </source>
</evidence>
<dbReference type="AlphaFoldDB" id="A0A1I6J2Y8"/>
<sequence length="258" mass="28359">MVRGLYTAYSGMKNEQKRLDIISNNLANAATVGYKQENVSNQAFDELLTIKIRDGSEAYANKTVGSMSLGVKVGEVYTDYGQGSLRNTGNTFDLAIEGDGFFQVSVADENGDESILYTRDGTFKVSQDGYVVDSEGNHLMTAGGYLQVPVDSGKIVIDSDGTVYADEEYIDKIQLADFEDYDYLEKYGTNLYRAVDGATPKENTGSILQGYTEQSNVNVVSEMVEMINITRAYEANYKVVQSVDSTLQKVVNEMGKVN</sequence>
<dbReference type="GO" id="GO:0071978">
    <property type="term" value="P:bacterial-type flagellum-dependent swarming motility"/>
    <property type="evidence" value="ECO:0007669"/>
    <property type="project" value="TreeGrafter"/>
</dbReference>
<feature type="domain" description="Flagellar hook protein FlgE/F/G-like D1" evidence="5">
    <location>
        <begin position="95"/>
        <end position="165"/>
    </location>
</feature>
<dbReference type="SUPFAM" id="SSF117143">
    <property type="entry name" value="Flagellar hook protein flgE"/>
    <property type="match status" value="1"/>
</dbReference>
<dbReference type="InterPro" id="IPR010930">
    <property type="entry name" value="Flg_bb/hook_C_dom"/>
</dbReference>
<organism evidence="6 7">
    <name type="scientific">Anaeromicropila populeti</name>
    <dbReference type="NCBI Taxonomy" id="37658"/>
    <lineage>
        <taxon>Bacteria</taxon>
        <taxon>Bacillati</taxon>
        <taxon>Bacillota</taxon>
        <taxon>Clostridia</taxon>
        <taxon>Lachnospirales</taxon>
        <taxon>Lachnospiraceae</taxon>
        <taxon>Anaeromicropila</taxon>
    </lineage>
</organism>
<name>A0A1I6J2Y8_9FIRM</name>
<dbReference type="PROSITE" id="PS00588">
    <property type="entry name" value="FLAGELLA_BB_ROD"/>
    <property type="match status" value="1"/>
</dbReference>
<dbReference type="GO" id="GO:0030694">
    <property type="term" value="C:bacterial-type flagellum basal body, rod"/>
    <property type="evidence" value="ECO:0007669"/>
    <property type="project" value="InterPro"/>
</dbReference>
<accession>A0A1I6J2Y8</accession>
<dbReference type="RefSeq" id="WP_092559961.1">
    <property type="nucleotide sequence ID" value="NZ_FOYZ01000004.1"/>
</dbReference>
<protein>
    <submittedName>
        <fullName evidence="6">Flagellar basal-body rod protein FlgG</fullName>
    </submittedName>
</protein>
<feature type="domain" description="Flagellar basal-body/hook protein C-terminal" evidence="4">
    <location>
        <begin position="209"/>
        <end position="252"/>
    </location>
</feature>
<dbReference type="InterPro" id="IPR053967">
    <property type="entry name" value="LlgE_F_G-like_D1"/>
</dbReference>
<dbReference type="NCBIfam" id="TIGR02490">
    <property type="entry name" value="flgF"/>
    <property type="match status" value="1"/>
</dbReference>
<evidence type="ECO:0000259" key="3">
    <source>
        <dbReference type="Pfam" id="PF00460"/>
    </source>
</evidence>
<evidence type="ECO:0000313" key="6">
    <source>
        <dbReference type="EMBL" id="SFR73231.1"/>
    </source>
</evidence>
<dbReference type="NCBIfam" id="TIGR03506">
    <property type="entry name" value="FlgEFG_subfam"/>
    <property type="match status" value="2"/>
</dbReference>
<dbReference type="Pfam" id="PF22692">
    <property type="entry name" value="LlgE_F_G_D1"/>
    <property type="match status" value="1"/>
</dbReference>
<comment type="subcellular location">
    <subcellularLocation>
        <location evidence="2">Bacterial flagellum basal body</location>
    </subcellularLocation>
</comment>
<dbReference type="EMBL" id="FOYZ01000004">
    <property type="protein sequence ID" value="SFR73231.1"/>
    <property type="molecule type" value="Genomic_DNA"/>
</dbReference>
<dbReference type="OrthoDB" id="9800375at2"/>
<dbReference type="PANTHER" id="PTHR30435:SF19">
    <property type="entry name" value="FLAGELLAR BASAL-BODY ROD PROTEIN FLGG"/>
    <property type="match status" value="1"/>
</dbReference>
<reference evidence="6 7" key="1">
    <citation type="submission" date="2016-10" db="EMBL/GenBank/DDBJ databases">
        <authorList>
            <person name="de Groot N.N."/>
        </authorList>
    </citation>
    <scope>NUCLEOTIDE SEQUENCE [LARGE SCALE GENOMIC DNA]</scope>
    <source>
        <strain evidence="6 7">743A</strain>
    </source>
</reference>
<dbReference type="Pfam" id="PF00460">
    <property type="entry name" value="Flg_bb_rod"/>
    <property type="match status" value="1"/>
</dbReference>
<keyword evidence="7" id="KW-1185">Reference proteome</keyword>
<dbReference type="Pfam" id="PF06429">
    <property type="entry name" value="Flg_bbr_C"/>
    <property type="match status" value="1"/>
</dbReference>
<dbReference type="InterPro" id="IPR001444">
    <property type="entry name" value="Flag_bb_rod_N"/>
</dbReference>
<evidence type="ECO:0000259" key="5">
    <source>
        <dbReference type="Pfam" id="PF22692"/>
    </source>
</evidence>
<dbReference type="InterPro" id="IPR019776">
    <property type="entry name" value="Flagellar_basal_body_rod_CS"/>
</dbReference>
<dbReference type="STRING" id="37658.SAMN05661086_01391"/>
<evidence type="ECO:0000313" key="7">
    <source>
        <dbReference type="Proteomes" id="UP000199659"/>
    </source>
</evidence>
<proteinExistence type="inferred from homology"/>
<keyword evidence="6" id="KW-0966">Cell projection</keyword>
<comment type="similarity">
    <text evidence="1 2">Belongs to the flagella basal body rod proteins family.</text>
</comment>
<keyword evidence="2" id="KW-0975">Bacterial flagellum</keyword>
<keyword evidence="6" id="KW-0282">Flagellum</keyword>
<dbReference type="InterPro" id="IPR037925">
    <property type="entry name" value="FlgE/F/G-like"/>
</dbReference>
<gene>
    <name evidence="6" type="ORF">SAMN05661086_01391</name>
</gene>
<dbReference type="InterPro" id="IPR012836">
    <property type="entry name" value="FlgF"/>
</dbReference>
<dbReference type="InterPro" id="IPR020013">
    <property type="entry name" value="Flagellar_FlgE/F/G"/>
</dbReference>
<evidence type="ECO:0000256" key="2">
    <source>
        <dbReference type="RuleBase" id="RU362116"/>
    </source>
</evidence>
<dbReference type="PANTHER" id="PTHR30435">
    <property type="entry name" value="FLAGELLAR PROTEIN"/>
    <property type="match status" value="1"/>
</dbReference>
<keyword evidence="6" id="KW-0969">Cilium</keyword>
<feature type="domain" description="Flagellar basal body rod protein N-terminal" evidence="3">
    <location>
        <begin position="5"/>
        <end position="35"/>
    </location>
</feature>